<evidence type="ECO:0000313" key="2">
    <source>
        <dbReference type="Proteomes" id="UP000478052"/>
    </source>
</evidence>
<comment type="caution">
    <text evidence="1">The sequence shown here is derived from an EMBL/GenBank/DDBJ whole genome shotgun (WGS) entry which is preliminary data.</text>
</comment>
<name>A0A6G0VTF7_APHCR</name>
<dbReference type="EMBL" id="VUJU01012407">
    <property type="protein sequence ID" value="KAF0707765.1"/>
    <property type="molecule type" value="Genomic_DNA"/>
</dbReference>
<dbReference type="OrthoDB" id="6773135at2759"/>
<proteinExistence type="predicted"/>
<sequence>MNNAEKDVFRTIPRKIGTIHLILLEVSGLDINNFIGSSTDGASNMRGEYNGFSAWLKKKST</sequence>
<dbReference type="Proteomes" id="UP000478052">
    <property type="component" value="Unassembled WGS sequence"/>
</dbReference>
<dbReference type="AlphaFoldDB" id="A0A6G0VTF7"/>
<keyword evidence="2" id="KW-1185">Reference proteome</keyword>
<evidence type="ECO:0000313" key="1">
    <source>
        <dbReference type="EMBL" id="KAF0707765.1"/>
    </source>
</evidence>
<organism evidence="1 2">
    <name type="scientific">Aphis craccivora</name>
    <name type="common">Cowpea aphid</name>
    <dbReference type="NCBI Taxonomy" id="307492"/>
    <lineage>
        <taxon>Eukaryota</taxon>
        <taxon>Metazoa</taxon>
        <taxon>Ecdysozoa</taxon>
        <taxon>Arthropoda</taxon>
        <taxon>Hexapoda</taxon>
        <taxon>Insecta</taxon>
        <taxon>Pterygota</taxon>
        <taxon>Neoptera</taxon>
        <taxon>Paraneoptera</taxon>
        <taxon>Hemiptera</taxon>
        <taxon>Sternorrhyncha</taxon>
        <taxon>Aphidomorpha</taxon>
        <taxon>Aphidoidea</taxon>
        <taxon>Aphididae</taxon>
        <taxon>Aphidini</taxon>
        <taxon>Aphis</taxon>
        <taxon>Aphis</taxon>
    </lineage>
</organism>
<reference evidence="1 2" key="1">
    <citation type="submission" date="2019-08" db="EMBL/GenBank/DDBJ databases">
        <title>Whole genome of Aphis craccivora.</title>
        <authorList>
            <person name="Voronova N.V."/>
            <person name="Shulinski R.S."/>
            <person name="Bandarenka Y.V."/>
            <person name="Zhorov D.G."/>
            <person name="Warner D."/>
        </authorList>
    </citation>
    <scope>NUCLEOTIDE SEQUENCE [LARGE SCALE GENOMIC DNA]</scope>
    <source>
        <strain evidence="1">180601</strain>
        <tissue evidence="1">Whole Body</tissue>
    </source>
</reference>
<protein>
    <submittedName>
        <fullName evidence="1">Zinc finger MYM-type protein 6-like</fullName>
    </submittedName>
</protein>
<gene>
    <name evidence="1" type="ORF">FWK35_00031266</name>
</gene>
<accession>A0A6G0VTF7</accession>